<dbReference type="SUPFAM" id="SSF52402">
    <property type="entry name" value="Adenine nucleotide alpha hydrolases-like"/>
    <property type="match status" value="1"/>
</dbReference>
<name>A0A7C5QM53_AQUAO</name>
<evidence type="ECO:0000259" key="1">
    <source>
        <dbReference type="Pfam" id="PF00582"/>
    </source>
</evidence>
<protein>
    <recommendedName>
        <fullName evidence="1">UspA domain-containing protein</fullName>
    </recommendedName>
</protein>
<dbReference type="InterPro" id="IPR006016">
    <property type="entry name" value="UspA"/>
</dbReference>
<dbReference type="Pfam" id="PF00582">
    <property type="entry name" value="Usp"/>
    <property type="match status" value="1"/>
</dbReference>
<feature type="domain" description="UspA" evidence="1">
    <location>
        <begin position="2"/>
        <end position="123"/>
    </location>
</feature>
<reference evidence="2" key="1">
    <citation type="journal article" date="2020" name="mSystems">
        <title>Genome- and Community-Level Interaction Insights into Carbon Utilization and Element Cycling Functions of Hydrothermarchaeota in Hydrothermal Sediment.</title>
        <authorList>
            <person name="Zhou Z."/>
            <person name="Liu Y."/>
            <person name="Xu W."/>
            <person name="Pan J."/>
            <person name="Luo Z.H."/>
            <person name="Li M."/>
        </authorList>
    </citation>
    <scope>NUCLEOTIDE SEQUENCE [LARGE SCALE GENOMIC DNA]</scope>
    <source>
        <strain evidence="2">HyVt-501</strain>
    </source>
</reference>
<dbReference type="Proteomes" id="UP000885792">
    <property type="component" value="Unassembled WGS sequence"/>
</dbReference>
<dbReference type="Gene3D" id="3.40.50.620">
    <property type="entry name" value="HUPs"/>
    <property type="match status" value="1"/>
</dbReference>
<gene>
    <name evidence="2" type="ORF">ENJ61_07525</name>
</gene>
<comment type="caution">
    <text evidence="2">The sequence shown here is derived from an EMBL/GenBank/DDBJ whole genome shotgun (WGS) entry which is preliminary data.</text>
</comment>
<sequence length="136" mass="14985">MKIALVLTDSSLECERAFRMLAECARAFSAEVSVHVILEDLYRLQSAGISLGIPLPPDTVGSAKEKAGEKVRRLWRRATGSEEAEVETHLTVGELMSEVRRFTGEKAPDMIVWGCVGTGDLCRILEEIDIPSLIIK</sequence>
<evidence type="ECO:0000313" key="2">
    <source>
        <dbReference type="EMBL" id="HHJ64740.1"/>
    </source>
</evidence>
<organism evidence="2">
    <name type="scientific">Aquifex aeolicus</name>
    <dbReference type="NCBI Taxonomy" id="63363"/>
    <lineage>
        <taxon>Bacteria</taxon>
        <taxon>Pseudomonadati</taxon>
        <taxon>Aquificota</taxon>
        <taxon>Aquificia</taxon>
        <taxon>Aquificales</taxon>
        <taxon>Aquificaceae</taxon>
        <taxon>Aquifex</taxon>
    </lineage>
</organism>
<accession>A0A7C5QM53</accession>
<proteinExistence type="predicted"/>
<dbReference type="AlphaFoldDB" id="A0A7C5QM53"/>
<dbReference type="EMBL" id="DRNB01000276">
    <property type="protein sequence ID" value="HHJ64740.1"/>
    <property type="molecule type" value="Genomic_DNA"/>
</dbReference>
<dbReference type="InterPro" id="IPR014729">
    <property type="entry name" value="Rossmann-like_a/b/a_fold"/>
</dbReference>